<dbReference type="InterPro" id="IPR007219">
    <property type="entry name" value="XnlR_reg_dom"/>
</dbReference>
<keyword evidence="1" id="KW-0539">Nucleus</keyword>
<dbReference type="AlphaFoldDB" id="J4UPQ1"/>
<dbReference type="SMART" id="SM00906">
    <property type="entry name" value="Fungal_trans"/>
    <property type="match status" value="1"/>
</dbReference>
<evidence type="ECO:0000313" key="6">
    <source>
        <dbReference type="Proteomes" id="UP000002762"/>
    </source>
</evidence>
<protein>
    <submittedName>
        <fullName evidence="5">Fungal specific transcription factor</fullName>
    </submittedName>
</protein>
<feature type="transmembrane region" description="Helical" evidence="3">
    <location>
        <begin position="520"/>
        <end position="543"/>
    </location>
</feature>
<dbReference type="HOGENOM" id="CLU_017443_1_0_1"/>
<dbReference type="InParanoid" id="J4UPQ1"/>
<dbReference type="GO" id="GO:0003700">
    <property type="term" value="F:DNA-binding transcription factor activity"/>
    <property type="evidence" value="ECO:0007669"/>
    <property type="project" value="InterPro"/>
</dbReference>
<dbReference type="PANTHER" id="PTHR46910:SF9">
    <property type="entry name" value="MISCELLANEOUS ZN(II)2CYS6 TRANSCRIPTION FACTOR (EUROFUNG)"/>
    <property type="match status" value="1"/>
</dbReference>
<dbReference type="Pfam" id="PF04082">
    <property type="entry name" value="Fungal_trans"/>
    <property type="match status" value="1"/>
</dbReference>
<dbReference type="Proteomes" id="UP000002762">
    <property type="component" value="Unassembled WGS sequence"/>
</dbReference>
<evidence type="ECO:0000259" key="4">
    <source>
        <dbReference type="SMART" id="SM00906"/>
    </source>
</evidence>
<proteinExistence type="predicted"/>
<dbReference type="RefSeq" id="XP_008597105.1">
    <property type="nucleotide sequence ID" value="XM_008598883.1"/>
</dbReference>
<feature type="compositionally biased region" description="Polar residues" evidence="2">
    <location>
        <begin position="371"/>
        <end position="388"/>
    </location>
</feature>
<dbReference type="PANTHER" id="PTHR46910">
    <property type="entry name" value="TRANSCRIPTION FACTOR PDR1"/>
    <property type="match status" value="1"/>
</dbReference>
<gene>
    <name evidence="5" type="ORF">BBA_03786</name>
</gene>
<reference evidence="5 6" key="1">
    <citation type="journal article" date="2012" name="Sci. Rep.">
        <title>Genomic perspectives on the evolution of fungal entomopathogenicity in Beauveria bassiana.</title>
        <authorList>
            <person name="Xiao G."/>
            <person name="Ying S.H."/>
            <person name="Zheng P."/>
            <person name="Wang Z.L."/>
            <person name="Zhang S."/>
            <person name="Xie X.Q."/>
            <person name="Shang Y."/>
            <person name="St Leger R.J."/>
            <person name="Zhao G.P."/>
            <person name="Wang C."/>
            <person name="Feng M.G."/>
        </authorList>
    </citation>
    <scope>NUCLEOTIDE SEQUENCE [LARGE SCALE GENOMIC DNA]</scope>
    <source>
        <strain evidence="5 6">ARSEF 2860</strain>
    </source>
</reference>
<feature type="domain" description="Xylanolytic transcriptional activator regulatory" evidence="4">
    <location>
        <begin position="261"/>
        <end position="335"/>
    </location>
</feature>
<dbReference type="InterPro" id="IPR050987">
    <property type="entry name" value="AtrR-like"/>
</dbReference>
<evidence type="ECO:0000313" key="5">
    <source>
        <dbReference type="EMBL" id="EJP67212.1"/>
    </source>
</evidence>
<dbReference type="CDD" id="cd12148">
    <property type="entry name" value="fungal_TF_MHR"/>
    <property type="match status" value="1"/>
</dbReference>
<evidence type="ECO:0000256" key="3">
    <source>
        <dbReference type="SAM" id="Phobius"/>
    </source>
</evidence>
<dbReference type="GeneID" id="19886798"/>
<dbReference type="GO" id="GO:0008270">
    <property type="term" value="F:zinc ion binding"/>
    <property type="evidence" value="ECO:0007669"/>
    <property type="project" value="InterPro"/>
</dbReference>
<dbReference type="STRING" id="655819.J4UPQ1"/>
<name>J4UPQ1_BEAB2</name>
<feature type="region of interest" description="Disordered" evidence="2">
    <location>
        <begin position="64"/>
        <end position="83"/>
    </location>
</feature>
<keyword evidence="6" id="KW-1185">Reference proteome</keyword>
<organism evidence="5 6">
    <name type="scientific">Beauveria bassiana (strain ARSEF 2860)</name>
    <name type="common">White muscardine disease fungus</name>
    <name type="synonym">Tritirachium shiotae</name>
    <dbReference type="NCBI Taxonomy" id="655819"/>
    <lineage>
        <taxon>Eukaryota</taxon>
        <taxon>Fungi</taxon>
        <taxon>Dikarya</taxon>
        <taxon>Ascomycota</taxon>
        <taxon>Pezizomycotina</taxon>
        <taxon>Sordariomycetes</taxon>
        <taxon>Hypocreomycetidae</taxon>
        <taxon>Hypocreales</taxon>
        <taxon>Cordycipitaceae</taxon>
        <taxon>Beauveria</taxon>
    </lineage>
</organism>
<dbReference type="OrthoDB" id="3266505at2759"/>
<evidence type="ECO:0000256" key="2">
    <source>
        <dbReference type="SAM" id="MobiDB-lite"/>
    </source>
</evidence>
<keyword evidence="3" id="KW-0812">Transmembrane</keyword>
<keyword evidence="3" id="KW-1133">Transmembrane helix</keyword>
<dbReference type="EMBL" id="JH725157">
    <property type="protein sequence ID" value="EJP67212.1"/>
    <property type="molecule type" value="Genomic_DNA"/>
</dbReference>
<dbReference type="GO" id="GO:0003677">
    <property type="term" value="F:DNA binding"/>
    <property type="evidence" value="ECO:0007669"/>
    <property type="project" value="InterPro"/>
</dbReference>
<feature type="region of interest" description="Disordered" evidence="2">
    <location>
        <begin position="363"/>
        <end position="394"/>
    </location>
</feature>
<sequence length="717" mass="78440">MSARPRQAGAAGALFPPIEVGSFVSRRPDKSEFIGSASGVFFINTVFRAFAAASPREAELAAGGGAGADRATTGGDPGSFHNLLTAADDTSQEQLADGDVLLKLINSSTGIRLDGSRGQSYGVNIPELGAPPTPAAAKKLLMIYFQKWHPIFPFLHGPTFFEQVNQFYSSQSQSPDTRGADFGESLRDKLCRAVCFQCVFNIAATNADGGELLLESRCRITSPAVLTGLLGIIAGDQDMHTLQVLLAMELYLVTRMSSRAASTVHGTLTRVLYQAGFHRCPFRYLQLPRDMLVIRQRIWWCAYVLDCHLSLSLGHPLAVSDEEVDVCIPGMPELHSPVRHYRQASTTTAGDEVRAHLPINHESFQRGDSGMASSSPTTNADCSDTQSPSHHHKTRPEEARIFVLGYLVTYSQLLGAALQLFHTSIHRRSIVVDKVLDITARIHSWWNSLPFSLQDEDTAGSEPSFGAFFAVLYHHLLLFINRPFLSLPTDREDFRSSLQSALNASRSIIRQLRASQKGSLTLAWPGALSAIWMAGLVVAYASLLKIYPLEKGISDINHSICVLDGMGSTWTSASHCRDTLKLMLDQLTSKPLSLPNNAFYIPQATSDANEISSSDVTVDAAEEARNKRRKSNHHVAAQSPLWSNAECTSSSGLPTSYMWQPVLEYTGPDFGFDANQFCRQDAWQEFLAQGLNPGLSGLLFENAGWDSYVKTFGDCLS</sequence>
<dbReference type="GO" id="GO:0006351">
    <property type="term" value="P:DNA-templated transcription"/>
    <property type="evidence" value="ECO:0007669"/>
    <property type="project" value="InterPro"/>
</dbReference>
<evidence type="ECO:0000256" key="1">
    <source>
        <dbReference type="ARBA" id="ARBA00023242"/>
    </source>
</evidence>
<accession>J4UPQ1</accession>
<keyword evidence="3" id="KW-0472">Membrane</keyword>